<dbReference type="PANTHER" id="PTHR30600:SF10">
    <property type="entry name" value="BLL6722 PROTEIN"/>
    <property type="match status" value="1"/>
</dbReference>
<dbReference type="RefSeq" id="WP_111340591.1">
    <property type="nucleotide sequence ID" value="NZ_QLII01000001.1"/>
</dbReference>
<keyword evidence="5" id="KW-0560">Oxidoreductase</keyword>
<dbReference type="Gene3D" id="1.10.760.10">
    <property type="entry name" value="Cytochrome c-like domain"/>
    <property type="match status" value="2"/>
</dbReference>
<dbReference type="PANTHER" id="PTHR30600">
    <property type="entry name" value="CYTOCHROME C PEROXIDASE-RELATED"/>
    <property type="match status" value="1"/>
</dbReference>
<dbReference type="AlphaFoldDB" id="A0A327NFN7"/>
<evidence type="ECO:0000313" key="11">
    <source>
        <dbReference type="Proteomes" id="UP000249016"/>
    </source>
</evidence>
<evidence type="ECO:0000256" key="4">
    <source>
        <dbReference type="ARBA" id="ARBA00022729"/>
    </source>
</evidence>
<sequence length="355" mass="38378">MKKLLAVIACLPVLLQNCAKTNDTPEPVSSVSTVSSVSSVSTASSVLSTTTYNYLVTFPAHIQTALAATDNMPANNPITNDGAILGRVLFYDKNLSFNRTVSCGSCHKQANAFDDEVALSKGFDNALTTRNSMSLLNIRFYKSGKMFWDERAATVEKQALQPIQNHLEMGLTLAELESRVKAQSYYPALFQKAFGSTSIDSVKIAKALAQFERSIVTYQSKYDRVKQGLETFTTLEARGEQVFLTAPANAGAVSCAGCHTPPMFLTSTPAGAFAFPREAGINGQPRFKSGSLRNISTRKFLFHNGTIADVSTMLNAGVPAHGVPRPDVAALLAFFNTLTDDSITSDPKFSNPFKQ</sequence>
<keyword evidence="3 7" id="KW-0479">Metal-binding</keyword>
<dbReference type="Proteomes" id="UP000249016">
    <property type="component" value="Unassembled WGS sequence"/>
</dbReference>
<evidence type="ECO:0000256" key="7">
    <source>
        <dbReference type="PROSITE-ProRule" id="PRU00433"/>
    </source>
</evidence>
<organism evidence="10 11">
    <name type="scientific">Spirosoma telluris</name>
    <dbReference type="NCBI Taxonomy" id="2183553"/>
    <lineage>
        <taxon>Bacteria</taxon>
        <taxon>Pseudomonadati</taxon>
        <taxon>Bacteroidota</taxon>
        <taxon>Cytophagia</taxon>
        <taxon>Cytophagales</taxon>
        <taxon>Cytophagaceae</taxon>
        <taxon>Spirosoma</taxon>
    </lineage>
</organism>
<dbReference type="InterPro" id="IPR051395">
    <property type="entry name" value="Cytochrome_c_Peroxidase/MauG"/>
</dbReference>
<keyword evidence="6 7" id="KW-0408">Iron</keyword>
<dbReference type="SUPFAM" id="SSF46626">
    <property type="entry name" value="Cytochrome c"/>
    <property type="match status" value="2"/>
</dbReference>
<feature type="chain" id="PRO_5016427983" evidence="8">
    <location>
        <begin position="20"/>
        <end position="355"/>
    </location>
</feature>
<dbReference type="GO" id="GO:0004130">
    <property type="term" value="F:cytochrome-c peroxidase activity"/>
    <property type="evidence" value="ECO:0007669"/>
    <property type="project" value="TreeGrafter"/>
</dbReference>
<comment type="caution">
    <text evidence="10">The sequence shown here is derived from an EMBL/GenBank/DDBJ whole genome shotgun (WGS) entry which is preliminary data.</text>
</comment>
<dbReference type="PROSITE" id="PS51007">
    <property type="entry name" value="CYTC"/>
    <property type="match status" value="1"/>
</dbReference>
<evidence type="ECO:0000256" key="6">
    <source>
        <dbReference type="ARBA" id="ARBA00023004"/>
    </source>
</evidence>
<dbReference type="GO" id="GO:0030313">
    <property type="term" value="C:cell envelope"/>
    <property type="evidence" value="ECO:0007669"/>
    <property type="project" value="UniProtKB-SubCell"/>
</dbReference>
<dbReference type="OrthoDB" id="9805202at2"/>
<dbReference type="Pfam" id="PF03150">
    <property type="entry name" value="CCP_MauG"/>
    <property type="match status" value="1"/>
</dbReference>
<name>A0A327NFN7_9BACT</name>
<dbReference type="GO" id="GO:0009055">
    <property type="term" value="F:electron transfer activity"/>
    <property type="evidence" value="ECO:0007669"/>
    <property type="project" value="InterPro"/>
</dbReference>
<feature type="domain" description="Cytochrome c" evidence="9">
    <location>
        <begin position="234"/>
        <end position="339"/>
    </location>
</feature>
<gene>
    <name evidence="10" type="ORF">HMF3257_03540</name>
</gene>
<dbReference type="EMBL" id="QLII01000001">
    <property type="protein sequence ID" value="RAI73715.1"/>
    <property type="molecule type" value="Genomic_DNA"/>
</dbReference>
<reference evidence="10 11" key="1">
    <citation type="submission" date="2018-06" db="EMBL/GenBank/DDBJ databases">
        <title>Spirosoma sp. HMF3257 Genome sequencing and assembly.</title>
        <authorList>
            <person name="Kang H."/>
            <person name="Cha I."/>
            <person name="Kim H."/>
            <person name="Kang J."/>
            <person name="Joh K."/>
        </authorList>
    </citation>
    <scope>NUCLEOTIDE SEQUENCE [LARGE SCALE GENOMIC DNA]</scope>
    <source>
        <strain evidence="10 11">HMF3257</strain>
    </source>
</reference>
<dbReference type="InterPro" id="IPR036909">
    <property type="entry name" value="Cyt_c-like_dom_sf"/>
</dbReference>
<evidence type="ECO:0000313" key="10">
    <source>
        <dbReference type="EMBL" id="RAI73715.1"/>
    </source>
</evidence>
<dbReference type="GO" id="GO:0020037">
    <property type="term" value="F:heme binding"/>
    <property type="evidence" value="ECO:0007669"/>
    <property type="project" value="InterPro"/>
</dbReference>
<keyword evidence="2 7" id="KW-0349">Heme</keyword>
<evidence type="ECO:0000256" key="3">
    <source>
        <dbReference type="ARBA" id="ARBA00022723"/>
    </source>
</evidence>
<evidence type="ECO:0000256" key="8">
    <source>
        <dbReference type="SAM" id="SignalP"/>
    </source>
</evidence>
<comment type="subcellular location">
    <subcellularLocation>
        <location evidence="1">Cell envelope</location>
    </subcellularLocation>
</comment>
<keyword evidence="4 8" id="KW-0732">Signal</keyword>
<dbReference type="InterPro" id="IPR009056">
    <property type="entry name" value="Cyt_c-like_dom"/>
</dbReference>
<accession>A0A327NFN7</accession>
<evidence type="ECO:0000256" key="5">
    <source>
        <dbReference type="ARBA" id="ARBA00023002"/>
    </source>
</evidence>
<evidence type="ECO:0000256" key="1">
    <source>
        <dbReference type="ARBA" id="ARBA00004196"/>
    </source>
</evidence>
<keyword evidence="11" id="KW-1185">Reference proteome</keyword>
<keyword evidence="10" id="KW-0575">Peroxidase</keyword>
<proteinExistence type="predicted"/>
<protein>
    <submittedName>
        <fullName evidence="10">Cytochrome-c peroxidase</fullName>
    </submittedName>
</protein>
<evidence type="ECO:0000259" key="9">
    <source>
        <dbReference type="PROSITE" id="PS51007"/>
    </source>
</evidence>
<evidence type="ECO:0000256" key="2">
    <source>
        <dbReference type="ARBA" id="ARBA00022617"/>
    </source>
</evidence>
<feature type="signal peptide" evidence="8">
    <location>
        <begin position="1"/>
        <end position="19"/>
    </location>
</feature>
<dbReference type="GO" id="GO:0046872">
    <property type="term" value="F:metal ion binding"/>
    <property type="evidence" value="ECO:0007669"/>
    <property type="project" value="UniProtKB-KW"/>
</dbReference>
<dbReference type="InterPro" id="IPR004852">
    <property type="entry name" value="Di-haem_cyt_c_peroxidsae"/>
</dbReference>